<dbReference type="EMBL" id="BAAAUT010000053">
    <property type="protein sequence ID" value="GAA3156405.1"/>
    <property type="molecule type" value="Genomic_DNA"/>
</dbReference>
<organism evidence="1 2">
    <name type="scientific">Planomonospora alba</name>
    <dbReference type="NCBI Taxonomy" id="161354"/>
    <lineage>
        <taxon>Bacteria</taxon>
        <taxon>Bacillati</taxon>
        <taxon>Actinomycetota</taxon>
        <taxon>Actinomycetes</taxon>
        <taxon>Streptosporangiales</taxon>
        <taxon>Streptosporangiaceae</taxon>
        <taxon>Planomonospora</taxon>
    </lineage>
</organism>
<reference evidence="2" key="1">
    <citation type="journal article" date="2019" name="Int. J. Syst. Evol. Microbiol.">
        <title>The Global Catalogue of Microorganisms (GCM) 10K type strain sequencing project: providing services to taxonomists for standard genome sequencing and annotation.</title>
        <authorList>
            <consortium name="The Broad Institute Genomics Platform"/>
            <consortium name="The Broad Institute Genome Sequencing Center for Infectious Disease"/>
            <person name="Wu L."/>
            <person name="Ma J."/>
        </authorList>
    </citation>
    <scope>NUCLEOTIDE SEQUENCE [LARGE SCALE GENOMIC DNA]</scope>
    <source>
        <strain evidence="2">JCM 9373</strain>
    </source>
</reference>
<evidence type="ECO:0000313" key="1">
    <source>
        <dbReference type="EMBL" id="GAA3156405.1"/>
    </source>
</evidence>
<name>A0ABP6NRQ5_9ACTN</name>
<dbReference type="RefSeq" id="WP_344864280.1">
    <property type="nucleotide sequence ID" value="NZ_BAAAUT010000053.1"/>
</dbReference>
<sequence>MGEPVPEAVRKAIRRAWLTTMQERMRREPAEIASDPAEREEAERIRERARHLAW</sequence>
<accession>A0ABP6NRQ5</accession>
<gene>
    <name evidence="1" type="ORF">GCM10010466_54100</name>
</gene>
<evidence type="ECO:0000313" key="2">
    <source>
        <dbReference type="Proteomes" id="UP001500320"/>
    </source>
</evidence>
<comment type="caution">
    <text evidence="1">The sequence shown here is derived from an EMBL/GenBank/DDBJ whole genome shotgun (WGS) entry which is preliminary data.</text>
</comment>
<keyword evidence="2" id="KW-1185">Reference proteome</keyword>
<proteinExistence type="predicted"/>
<dbReference type="Proteomes" id="UP001500320">
    <property type="component" value="Unassembled WGS sequence"/>
</dbReference>
<protein>
    <submittedName>
        <fullName evidence="1">Uncharacterized protein</fullName>
    </submittedName>
</protein>